<dbReference type="SMART" id="SM01057">
    <property type="entry name" value="Carb_anhydrase"/>
    <property type="match status" value="3"/>
</dbReference>
<comment type="similarity">
    <text evidence="1 4">Belongs to the alpha-carbonic anhydrase family.</text>
</comment>
<dbReference type="VEuPathDB" id="VectorBase:ASTEI20_043968"/>
<comment type="cofactor">
    <cofactor evidence="4">
        <name>Zn(2+)</name>
        <dbReference type="ChEBI" id="CHEBI:29105"/>
    </cofactor>
</comment>
<dbReference type="GO" id="GO:0004089">
    <property type="term" value="F:carbonate dehydratase activity"/>
    <property type="evidence" value="ECO:0007669"/>
    <property type="project" value="UniProtKB-UniRule"/>
</dbReference>
<dbReference type="GO" id="GO:0005737">
    <property type="term" value="C:cytoplasm"/>
    <property type="evidence" value="ECO:0007669"/>
    <property type="project" value="TreeGrafter"/>
</dbReference>
<proteinExistence type="inferred from homology"/>
<sequence>MQLLKWHGQLILLNFLMFMSWRPCRGLNVPNYGTPYRGSNPTRRSGVYSSVREPAYYDEYQPSGPKPLTEDQRRAKLTAVSNPDFYFPPDPEADLAEANEPEPEIQRSKPRVPPAAPGSFSYNEKDKNGPSHWYRVDARCGGRYQSPILLNTSSAQLVSRKRPLRLDGQTNLPQTILLQNDGHSAKFTYNWRNGDRPVLRGGPLKTKYLFDQFHFHWGVNSTVGSEHVYDYQRYPMEIHLVFYNGLYESFQEAREQVDGIAVVGLFYEIYQHSVDEQLNTWTRFLRNVVEPNSEFTIPFIDTFPLYEVIGDVEWPYFSYEGSLTTPPCLETVTWIVSTKPLLVTEKEMRQFRRLQSPTGLMVNNYRPVQKLNHRRIRKCTGTTTKTRNRAYLNCDFSYEDPDRWADTDPDCAGMRQSPIDIVRSMAVLPPLDHAAPLLIEGSTRKPVSINVTNNGHTAQYTFAWASTIERPTLVGGPLPVGAPYVLEQMHFHWGADNGRGSEHTFDGKSYAAEVHFVFFKLEYGTFEQAVTHPDGLSVVGVLYEIGGDKVRPGAKWARPLPKIRTAGTTVTLEGGEVFSLSSVVNADWLRYYSYPGSLTTPPCSESVIWIVRNAPSPIAQKDLDELRNLRDSYDQPLVDNFRPVQPLNGHYTAENDPAWGQKRTTHPNEISYDASEAKVGFFSAPSWTYPIRDPLGPPNWPIVAPACGGQFQSPINIVTSRALVVNRKVPLEILGLTSLPSSIIAENEGYSVKFTPRWNLCARPMMRGGPLKTAYFFEQMHFHWGPNNTQGSEHTIDGRRFPLEVHLVFYNGLYGSFDKAKGEVDGLAVVGFVYDVVASSSSFSLNLWSNFLPQVRQPRSTLEIPFTRAFSLHNVIGSMGWSYYAYEGSLTTPPCLETVNWIVSTRRLIVTEQEMNRLRSLIGTNGQPMVLNYRPVQPQNTRRVQTAAPDSRIEASRLQATPAQATMYDQSYDRRVLSRRTCEMDGWVEQWGTIR</sequence>
<dbReference type="PANTHER" id="PTHR18952">
    <property type="entry name" value="CARBONIC ANHYDRASE"/>
    <property type="match status" value="1"/>
</dbReference>
<feature type="signal peptide" evidence="4">
    <location>
        <begin position="1"/>
        <end position="26"/>
    </location>
</feature>
<dbReference type="AlphaFoldDB" id="A0A182Y794"/>
<organism evidence="6 7">
    <name type="scientific">Anopheles stephensi</name>
    <name type="common">Indo-Pakistan malaria mosquito</name>
    <dbReference type="NCBI Taxonomy" id="30069"/>
    <lineage>
        <taxon>Eukaryota</taxon>
        <taxon>Metazoa</taxon>
        <taxon>Ecdysozoa</taxon>
        <taxon>Arthropoda</taxon>
        <taxon>Hexapoda</taxon>
        <taxon>Insecta</taxon>
        <taxon>Pterygota</taxon>
        <taxon>Neoptera</taxon>
        <taxon>Endopterygota</taxon>
        <taxon>Diptera</taxon>
        <taxon>Nematocera</taxon>
        <taxon>Culicoidea</taxon>
        <taxon>Culicidae</taxon>
        <taxon>Anophelinae</taxon>
        <taxon>Anopheles</taxon>
    </lineage>
</organism>
<dbReference type="PROSITE" id="PS00162">
    <property type="entry name" value="ALPHA_CA_1"/>
    <property type="match status" value="1"/>
</dbReference>
<comment type="catalytic activity">
    <reaction evidence="4">
        <text>hydrogencarbonate + H(+) = CO2 + H2O</text>
        <dbReference type="Rhea" id="RHEA:10748"/>
        <dbReference type="ChEBI" id="CHEBI:15377"/>
        <dbReference type="ChEBI" id="CHEBI:15378"/>
        <dbReference type="ChEBI" id="CHEBI:16526"/>
        <dbReference type="ChEBI" id="CHEBI:17544"/>
        <dbReference type="EC" id="4.2.1.1"/>
    </reaction>
</comment>
<keyword evidence="4" id="KW-0732">Signal</keyword>
<dbReference type="GO" id="GO:0008270">
    <property type="term" value="F:zinc ion binding"/>
    <property type="evidence" value="ECO:0007669"/>
    <property type="project" value="UniProtKB-UniRule"/>
</dbReference>
<feature type="compositionally biased region" description="Acidic residues" evidence="5">
    <location>
        <begin position="91"/>
        <end position="103"/>
    </location>
</feature>
<dbReference type="InterPro" id="IPR018338">
    <property type="entry name" value="Carbonic_anhydrase_a-class_CS"/>
</dbReference>
<evidence type="ECO:0000256" key="2">
    <source>
        <dbReference type="ARBA" id="ARBA00022723"/>
    </source>
</evidence>
<accession>A0A182Y794</accession>
<dbReference type="Pfam" id="PF00194">
    <property type="entry name" value="Carb_anhydrase"/>
    <property type="match status" value="3"/>
</dbReference>
<reference evidence="7" key="1">
    <citation type="journal article" date="2014" name="Genome Biol.">
        <title>Genome analysis of a major urban malaria vector mosquito, Anopheles stephensi.</title>
        <authorList>
            <person name="Jiang X."/>
            <person name="Peery A."/>
            <person name="Hall A.B."/>
            <person name="Sharma A."/>
            <person name="Chen X.G."/>
            <person name="Waterhouse R.M."/>
            <person name="Komissarov A."/>
            <person name="Riehle M.M."/>
            <person name="Shouche Y."/>
            <person name="Sharakhova M.V."/>
            <person name="Lawson D."/>
            <person name="Pakpour N."/>
            <person name="Arensburger P."/>
            <person name="Davidson V.L."/>
            <person name="Eiglmeier K."/>
            <person name="Emrich S."/>
            <person name="George P."/>
            <person name="Kennedy R.C."/>
            <person name="Mane S.P."/>
            <person name="Maslen G."/>
            <person name="Oringanje C."/>
            <person name="Qi Y."/>
            <person name="Settlage R."/>
            <person name="Tojo M."/>
            <person name="Tubio J.M."/>
            <person name="Unger M.F."/>
            <person name="Wang B."/>
            <person name="Vernick K.D."/>
            <person name="Ribeiro J.M."/>
            <person name="James A.A."/>
            <person name="Michel K."/>
            <person name="Riehle M.A."/>
            <person name="Luckhart S."/>
            <person name="Sharakhov I.V."/>
            <person name="Tu Z."/>
        </authorList>
    </citation>
    <scope>NUCLEOTIDE SEQUENCE [LARGE SCALE GENOMIC DNA]</scope>
    <source>
        <strain evidence="7">Indian</strain>
    </source>
</reference>
<feature type="region of interest" description="Disordered" evidence="5">
    <location>
        <begin position="80"/>
        <end position="127"/>
    </location>
</feature>
<evidence type="ECO:0000256" key="1">
    <source>
        <dbReference type="ARBA" id="ARBA00010718"/>
    </source>
</evidence>
<dbReference type="STRING" id="30069.A0A182Y794"/>
<dbReference type="SUPFAM" id="SSF51069">
    <property type="entry name" value="Carbonic anhydrase"/>
    <property type="match status" value="3"/>
</dbReference>
<dbReference type="VEuPathDB" id="VectorBase:ASTEI04330"/>
<dbReference type="PANTHER" id="PTHR18952:SF124">
    <property type="entry name" value="CARBONIC ANHYDRASE 7"/>
    <property type="match status" value="1"/>
</dbReference>
<dbReference type="OMA" id="PEHWAEY"/>
<feature type="chain" id="PRO_5036529397" description="Carbonic anhydrase" evidence="4">
    <location>
        <begin position="27"/>
        <end position="995"/>
    </location>
</feature>
<name>A0A182Y794_ANOST</name>
<keyword evidence="7" id="KW-1185">Reference proteome</keyword>
<evidence type="ECO:0000313" key="6">
    <source>
        <dbReference type="EnsemblMetazoa" id="ASTEI04330-PA"/>
    </source>
</evidence>
<dbReference type="VEuPathDB" id="VectorBase:ASTEI20_032149"/>
<protein>
    <recommendedName>
        <fullName evidence="4">Carbonic anhydrase</fullName>
        <ecNumber evidence="4">4.2.1.1</ecNumber>
    </recommendedName>
</protein>
<dbReference type="InterPro" id="IPR001148">
    <property type="entry name" value="CA_dom"/>
</dbReference>
<evidence type="ECO:0000313" key="7">
    <source>
        <dbReference type="Proteomes" id="UP000076408"/>
    </source>
</evidence>
<evidence type="ECO:0000256" key="5">
    <source>
        <dbReference type="SAM" id="MobiDB-lite"/>
    </source>
</evidence>
<dbReference type="VEuPathDB" id="VectorBase:ASTEI20_037895"/>
<dbReference type="PROSITE" id="PS51144">
    <property type="entry name" value="ALPHA_CA_2"/>
    <property type="match status" value="3"/>
</dbReference>
<dbReference type="InterPro" id="IPR036398">
    <property type="entry name" value="CA_dom_sf"/>
</dbReference>
<dbReference type="Proteomes" id="UP000076408">
    <property type="component" value="Unassembled WGS sequence"/>
</dbReference>
<dbReference type="InterPro" id="IPR023561">
    <property type="entry name" value="Carbonic_anhydrase_a-class"/>
</dbReference>
<reference evidence="6" key="2">
    <citation type="submission" date="2020-05" db="UniProtKB">
        <authorList>
            <consortium name="EnsemblMetazoa"/>
        </authorList>
    </citation>
    <scope>IDENTIFICATION</scope>
    <source>
        <strain evidence="6">Indian</strain>
    </source>
</reference>
<dbReference type="VEuPathDB" id="VectorBase:ASTE010015"/>
<comment type="function">
    <text evidence="4">Reversible hydration of carbon dioxide.</text>
</comment>
<keyword evidence="3 4" id="KW-0862">Zinc</keyword>
<dbReference type="Gene3D" id="3.10.200.10">
    <property type="entry name" value="Alpha carbonic anhydrase"/>
    <property type="match status" value="3"/>
</dbReference>
<keyword evidence="4" id="KW-0456">Lyase</keyword>
<dbReference type="CDD" id="cd00326">
    <property type="entry name" value="alpha_CA"/>
    <property type="match status" value="3"/>
</dbReference>
<dbReference type="EnsemblMetazoa" id="ASTEI04330-RA">
    <property type="protein sequence ID" value="ASTEI04330-PA"/>
    <property type="gene ID" value="ASTEI04330"/>
</dbReference>
<evidence type="ECO:0000256" key="3">
    <source>
        <dbReference type="ARBA" id="ARBA00022833"/>
    </source>
</evidence>
<evidence type="ECO:0000256" key="4">
    <source>
        <dbReference type="RuleBase" id="RU367011"/>
    </source>
</evidence>
<keyword evidence="2 4" id="KW-0479">Metal-binding</keyword>
<dbReference type="EC" id="4.2.1.1" evidence="4"/>